<dbReference type="AlphaFoldDB" id="A0A2P4NM20"/>
<keyword evidence="1" id="KW-1133">Transmembrane helix</keyword>
<gene>
    <name evidence="2" type="ORF">AUR65_015825</name>
</gene>
<feature type="transmembrane region" description="Helical" evidence="1">
    <location>
        <begin position="30"/>
        <end position="50"/>
    </location>
</feature>
<proteinExistence type="predicted"/>
<sequence length="86" mass="8698">MVFHLPLSVAPVFGLAVARAETNDNPRLTVLAFVGALVSLALAGMVFVPFDSRPWGLALIFTVGGAILAGLLGLPLAILGGASVGE</sequence>
<evidence type="ECO:0000256" key="1">
    <source>
        <dbReference type="SAM" id="Phobius"/>
    </source>
</evidence>
<dbReference type="Proteomes" id="UP000053621">
    <property type="component" value="Unassembled WGS sequence"/>
</dbReference>
<evidence type="ECO:0000313" key="3">
    <source>
        <dbReference type="Proteomes" id="UP000053621"/>
    </source>
</evidence>
<protein>
    <submittedName>
        <fullName evidence="2">Uncharacterized protein</fullName>
    </submittedName>
</protein>
<keyword evidence="1" id="KW-0472">Membrane</keyword>
<dbReference type="EMBL" id="LOPW02000018">
    <property type="protein sequence ID" value="POG54141.1"/>
    <property type="molecule type" value="Genomic_DNA"/>
</dbReference>
<name>A0A2P4NM20_9EURY</name>
<keyword evidence="3" id="KW-1185">Reference proteome</keyword>
<feature type="transmembrane region" description="Helical" evidence="1">
    <location>
        <begin position="57"/>
        <end position="78"/>
    </location>
</feature>
<keyword evidence="1" id="KW-0812">Transmembrane</keyword>
<reference evidence="2" key="1">
    <citation type="submission" date="2017-08" db="EMBL/GenBank/DDBJ databases">
        <title>Haloferax marisrubri sp. nov., isolated from the Discovery deep brine-seawater interface in the Red Sea.</title>
        <authorList>
            <person name="Zhang G."/>
            <person name="Stingl U."/>
        </authorList>
    </citation>
    <scope>NUCLEOTIDE SEQUENCE [LARGE SCALE GENOMIC DNA]</scope>
    <source>
        <strain evidence="2">SB3</strain>
    </source>
</reference>
<accession>A0A2P4NM20</accession>
<comment type="caution">
    <text evidence="2">The sequence shown here is derived from an EMBL/GenBank/DDBJ whole genome shotgun (WGS) entry which is preliminary data.</text>
</comment>
<evidence type="ECO:0000313" key="2">
    <source>
        <dbReference type="EMBL" id="POG54141.1"/>
    </source>
</evidence>
<organism evidence="2 3">
    <name type="scientific">Haloferax marisrubri</name>
    <dbReference type="NCBI Taxonomy" id="1544719"/>
    <lineage>
        <taxon>Archaea</taxon>
        <taxon>Methanobacteriati</taxon>
        <taxon>Methanobacteriota</taxon>
        <taxon>Stenosarchaea group</taxon>
        <taxon>Halobacteria</taxon>
        <taxon>Halobacteriales</taxon>
        <taxon>Haloferacaceae</taxon>
        <taxon>Haloferax</taxon>
    </lineage>
</organism>